<dbReference type="GO" id="GO:0046872">
    <property type="term" value="F:metal ion binding"/>
    <property type="evidence" value="ECO:0007669"/>
    <property type="project" value="UniProtKB-KW"/>
</dbReference>
<evidence type="ECO:0000313" key="4">
    <source>
        <dbReference type="EMBL" id="PSL49922.1"/>
    </source>
</evidence>
<dbReference type="Pfam" id="PF05163">
    <property type="entry name" value="DinB"/>
    <property type="match status" value="1"/>
</dbReference>
<dbReference type="PANTHER" id="PTHR37302">
    <property type="entry name" value="SLR1116 PROTEIN"/>
    <property type="match status" value="1"/>
</dbReference>
<evidence type="ECO:0000256" key="3">
    <source>
        <dbReference type="PIRSR" id="PIRSR607837-1"/>
    </source>
</evidence>
<feature type="binding site" evidence="3">
    <location>
        <position position="60"/>
    </location>
    <ligand>
        <name>a divalent metal cation</name>
        <dbReference type="ChEBI" id="CHEBI:60240"/>
    </ligand>
</feature>
<keyword evidence="5" id="KW-1185">Reference proteome</keyword>
<dbReference type="PANTHER" id="PTHR37302:SF1">
    <property type="entry name" value="PROTEIN DINB"/>
    <property type="match status" value="1"/>
</dbReference>
<comment type="caution">
    <text evidence="4">The sequence shown here is derived from an EMBL/GenBank/DDBJ whole genome shotgun (WGS) entry which is preliminary data.</text>
</comment>
<proteinExistence type="inferred from homology"/>
<dbReference type="SUPFAM" id="SSF109854">
    <property type="entry name" value="DinB/YfiT-like putative metalloenzymes"/>
    <property type="match status" value="1"/>
</dbReference>
<evidence type="ECO:0000313" key="5">
    <source>
        <dbReference type="Proteomes" id="UP000240971"/>
    </source>
</evidence>
<sequence>MIQTATPATRSALSDLVKGTAAYNLWANKTMVEWLKSKAPEQFETEVASSFSSIKSTLHHILTCQNWWLDNLQQTNPAFTYGEVYTGSVSDLLEDIVTASAHFADYVMSLSDAELQATCEVPIPFTGDFNIPRFEMVQQMAYHATYHRGQVVTIGRHVGITDATNTDYMYWNLLAR</sequence>
<dbReference type="EMBL" id="PYAW01000001">
    <property type="protein sequence ID" value="PSL49922.1"/>
    <property type="molecule type" value="Genomic_DNA"/>
</dbReference>
<dbReference type="OrthoDB" id="9811413at2"/>
<dbReference type="AlphaFoldDB" id="A0A2P8HUP6"/>
<comment type="similarity">
    <text evidence="1">Belongs to the DinB family.</text>
</comment>
<dbReference type="Proteomes" id="UP000240971">
    <property type="component" value="Unassembled WGS sequence"/>
</dbReference>
<dbReference type="InterPro" id="IPR034660">
    <property type="entry name" value="DinB/YfiT-like"/>
</dbReference>
<feature type="binding site" evidence="3">
    <location>
        <position position="143"/>
    </location>
    <ligand>
        <name>a divalent metal cation</name>
        <dbReference type="ChEBI" id="CHEBI:60240"/>
    </ligand>
</feature>
<protein>
    <submittedName>
        <fullName evidence="4">Putative damage-inducible protein DinB</fullName>
    </submittedName>
</protein>
<dbReference type="RefSeq" id="WP_106527116.1">
    <property type="nucleotide sequence ID" value="NZ_PYAW01000001.1"/>
</dbReference>
<gene>
    <name evidence="4" type="ORF">CLV51_1011262</name>
</gene>
<evidence type="ECO:0000256" key="1">
    <source>
        <dbReference type="ARBA" id="ARBA00008635"/>
    </source>
</evidence>
<keyword evidence="2 3" id="KW-0479">Metal-binding</keyword>
<dbReference type="InterPro" id="IPR007837">
    <property type="entry name" value="DinB"/>
</dbReference>
<accession>A0A2P8HUP6</accession>
<evidence type="ECO:0000256" key="2">
    <source>
        <dbReference type="ARBA" id="ARBA00022723"/>
    </source>
</evidence>
<feature type="binding site" evidence="3">
    <location>
        <position position="147"/>
    </location>
    <ligand>
        <name>a divalent metal cation</name>
        <dbReference type="ChEBI" id="CHEBI:60240"/>
    </ligand>
</feature>
<organism evidence="4 5">
    <name type="scientific">Chitinophaga niastensis</name>
    <dbReference type="NCBI Taxonomy" id="536980"/>
    <lineage>
        <taxon>Bacteria</taxon>
        <taxon>Pseudomonadati</taxon>
        <taxon>Bacteroidota</taxon>
        <taxon>Chitinophagia</taxon>
        <taxon>Chitinophagales</taxon>
        <taxon>Chitinophagaceae</taxon>
        <taxon>Chitinophaga</taxon>
    </lineage>
</organism>
<dbReference type="Gene3D" id="1.20.120.450">
    <property type="entry name" value="dinb family like domain"/>
    <property type="match status" value="1"/>
</dbReference>
<name>A0A2P8HUP6_CHINA</name>
<reference evidence="4 5" key="1">
    <citation type="submission" date="2018-03" db="EMBL/GenBank/DDBJ databases">
        <title>Genomic Encyclopedia of Archaeal and Bacterial Type Strains, Phase II (KMG-II): from individual species to whole genera.</title>
        <authorList>
            <person name="Goeker M."/>
        </authorList>
    </citation>
    <scope>NUCLEOTIDE SEQUENCE [LARGE SCALE GENOMIC DNA]</scope>
    <source>
        <strain evidence="4 5">DSM 24859</strain>
    </source>
</reference>